<proteinExistence type="predicted"/>
<dbReference type="Proteomes" id="UP000184092">
    <property type="component" value="Unassembled WGS sequence"/>
</dbReference>
<evidence type="ECO:0000256" key="1">
    <source>
        <dbReference type="SAM" id="Phobius"/>
    </source>
</evidence>
<evidence type="ECO:0000313" key="2">
    <source>
        <dbReference type="EMBL" id="SHM20440.1"/>
    </source>
</evidence>
<accession>A0A1M7GW35</accession>
<keyword evidence="3" id="KW-1185">Reference proteome</keyword>
<gene>
    <name evidence="2" type="ORF">SAMN05216269_10386</name>
</gene>
<evidence type="ECO:0000313" key="3">
    <source>
        <dbReference type="Proteomes" id="UP000184092"/>
    </source>
</evidence>
<dbReference type="AlphaFoldDB" id="A0A1M7GW35"/>
<feature type="transmembrane region" description="Helical" evidence="1">
    <location>
        <begin position="52"/>
        <end position="75"/>
    </location>
</feature>
<keyword evidence="1" id="KW-0812">Transmembrane</keyword>
<keyword evidence="1" id="KW-1133">Transmembrane helix</keyword>
<keyword evidence="1" id="KW-0472">Membrane</keyword>
<dbReference type="EMBL" id="FRCL01000003">
    <property type="protein sequence ID" value="SHM20440.1"/>
    <property type="molecule type" value="Genomic_DNA"/>
</dbReference>
<organism evidence="2 3">
    <name type="scientific">Flavobacterium xinjiangense</name>
    <dbReference type="NCBI Taxonomy" id="178356"/>
    <lineage>
        <taxon>Bacteria</taxon>
        <taxon>Pseudomonadati</taxon>
        <taxon>Bacteroidota</taxon>
        <taxon>Flavobacteriia</taxon>
        <taxon>Flavobacteriales</taxon>
        <taxon>Flavobacteriaceae</taxon>
        <taxon>Flavobacterium</taxon>
    </lineage>
</organism>
<protein>
    <submittedName>
        <fullName evidence="2">Uncharacterized protein</fullName>
    </submittedName>
</protein>
<name>A0A1M7GW35_9FLAO</name>
<reference evidence="3" key="1">
    <citation type="submission" date="2016-11" db="EMBL/GenBank/DDBJ databases">
        <authorList>
            <person name="Varghese N."/>
            <person name="Submissions S."/>
        </authorList>
    </citation>
    <scope>NUCLEOTIDE SEQUENCE [LARGE SCALE GENOMIC DNA]</scope>
    <source>
        <strain evidence="3">CGMCC 1.2749</strain>
    </source>
</reference>
<sequence length="91" mass="11042">MKIRTFCSIQLQDMNATQNFVRYFQRLNGITKLDLGFSSIFFQKYGRHHLRIQFFAGTNFLLIPVSFLLLEFFFLRIKITNKNNYINLFYR</sequence>